<feature type="repeat" description="ANK" evidence="3">
    <location>
        <begin position="260"/>
        <end position="292"/>
    </location>
</feature>
<keyword evidence="1" id="KW-0677">Repeat</keyword>
<dbReference type="GO" id="GO:0071356">
    <property type="term" value="P:cellular response to tumor necrosis factor"/>
    <property type="evidence" value="ECO:0007669"/>
    <property type="project" value="TreeGrafter"/>
</dbReference>
<dbReference type="Pfam" id="PF13637">
    <property type="entry name" value="Ank_4"/>
    <property type="match status" value="1"/>
</dbReference>
<organism evidence="5 6">
    <name type="scientific">Bicyclus anynana</name>
    <name type="common">Squinting bush brown butterfly</name>
    <dbReference type="NCBI Taxonomy" id="110368"/>
    <lineage>
        <taxon>Eukaryota</taxon>
        <taxon>Metazoa</taxon>
        <taxon>Ecdysozoa</taxon>
        <taxon>Arthropoda</taxon>
        <taxon>Hexapoda</taxon>
        <taxon>Insecta</taxon>
        <taxon>Pterygota</taxon>
        <taxon>Neoptera</taxon>
        <taxon>Endopterygota</taxon>
        <taxon>Lepidoptera</taxon>
        <taxon>Glossata</taxon>
        <taxon>Ditrysia</taxon>
        <taxon>Papilionoidea</taxon>
        <taxon>Nymphalidae</taxon>
        <taxon>Satyrinae</taxon>
        <taxon>Satyrini</taxon>
        <taxon>Mycalesina</taxon>
        <taxon>Bicyclus</taxon>
    </lineage>
</organism>
<evidence type="ECO:0000256" key="2">
    <source>
        <dbReference type="ARBA" id="ARBA00023043"/>
    </source>
</evidence>
<dbReference type="Gene3D" id="1.25.40.20">
    <property type="entry name" value="Ankyrin repeat-containing domain"/>
    <property type="match status" value="1"/>
</dbReference>
<dbReference type="AlphaFoldDB" id="A0A6J1MI07"/>
<dbReference type="SUPFAM" id="SSF48403">
    <property type="entry name" value="Ankyrin repeat"/>
    <property type="match status" value="1"/>
</dbReference>
<evidence type="ECO:0000313" key="6">
    <source>
        <dbReference type="RefSeq" id="XP_023934945.1"/>
    </source>
</evidence>
<gene>
    <name evidence="6" type="primary">LOC112043665</name>
</gene>
<feature type="region of interest" description="Disordered" evidence="4">
    <location>
        <begin position="1"/>
        <end position="61"/>
    </location>
</feature>
<dbReference type="PANTHER" id="PTHR46680:SF3">
    <property type="entry name" value="NF-KAPPA-B INHIBITOR CACTUS"/>
    <property type="match status" value="1"/>
</dbReference>
<name>A0A6J1MI07_BICAN</name>
<dbReference type="Proteomes" id="UP001652582">
    <property type="component" value="Chromosome 9"/>
</dbReference>
<evidence type="ECO:0000313" key="5">
    <source>
        <dbReference type="Proteomes" id="UP001652582"/>
    </source>
</evidence>
<dbReference type="GO" id="GO:0051059">
    <property type="term" value="F:NF-kappaB binding"/>
    <property type="evidence" value="ECO:0007669"/>
    <property type="project" value="TreeGrafter"/>
</dbReference>
<proteinExistence type="predicted"/>
<dbReference type="InterPro" id="IPR036770">
    <property type="entry name" value="Ankyrin_rpt-contain_sf"/>
</dbReference>
<dbReference type="InterPro" id="IPR002110">
    <property type="entry name" value="Ankyrin_rpt"/>
</dbReference>
<sequence length="350" mass="37705">MSAKKVSETNTKVFEDENTDSGFLSGPLSEQLLSSEDLSEEADAPVAPAAPDSSKKVTSSSTELDSGIDLCLSECLENVTLSEPPRTTVPLIQLDEPDRSRDALPLSILFQQDDDGDTQLHIAAVHGCEKSVGTLINVCPDKAWLDVPNDYGHTPLHLAAMSGQATVTRMLVIAGASIASRDLTGDTPLHKAVAGNYTECLRGLLTPVTDRPMRKLSTVINQKNYKGQTCVHLAATAGRVELLQMLVFYGADINARDGLAGWTALHVAARRGDVSLTQYLLQRCSGVATDARDYAGRTPRRLARKNRAATLFANVDESDASSSEDEYDSDSDSDNLFDKIRQSINPINVA</sequence>
<dbReference type="GO" id="GO:0005829">
    <property type="term" value="C:cytosol"/>
    <property type="evidence" value="ECO:0007669"/>
    <property type="project" value="TreeGrafter"/>
</dbReference>
<keyword evidence="5" id="KW-1185">Reference proteome</keyword>
<accession>A0A6J1MI07</accession>
<feature type="repeat" description="ANK" evidence="3">
    <location>
        <begin position="151"/>
        <end position="183"/>
    </location>
</feature>
<feature type="region of interest" description="Disordered" evidence="4">
    <location>
        <begin position="315"/>
        <end position="336"/>
    </location>
</feature>
<dbReference type="OrthoDB" id="20727at2759"/>
<evidence type="ECO:0000256" key="1">
    <source>
        <dbReference type="ARBA" id="ARBA00022737"/>
    </source>
</evidence>
<feature type="repeat" description="ANK" evidence="3">
    <location>
        <begin position="226"/>
        <end position="258"/>
    </location>
</feature>
<evidence type="ECO:0000256" key="4">
    <source>
        <dbReference type="SAM" id="MobiDB-lite"/>
    </source>
</evidence>
<dbReference type="InterPro" id="IPR051070">
    <property type="entry name" value="NF-kappa-B_inhibitor"/>
</dbReference>
<protein>
    <submittedName>
        <fullName evidence="6">NF-kappa-B inhibitor cactus</fullName>
    </submittedName>
</protein>
<dbReference type="GeneID" id="112043665"/>
<dbReference type="KEGG" id="bany:112043665"/>
<keyword evidence="2 3" id="KW-0040">ANK repeat</keyword>
<dbReference type="PANTHER" id="PTHR46680">
    <property type="entry name" value="NF-KAPPA-B INHIBITOR ALPHA"/>
    <property type="match status" value="1"/>
</dbReference>
<dbReference type="RefSeq" id="XP_023934945.1">
    <property type="nucleotide sequence ID" value="XM_024079177.2"/>
</dbReference>
<evidence type="ECO:0000256" key="3">
    <source>
        <dbReference type="PROSITE-ProRule" id="PRU00023"/>
    </source>
</evidence>
<dbReference type="PROSITE" id="PS50297">
    <property type="entry name" value="ANK_REP_REGION"/>
    <property type="match status" value="3"/>
</dbReference>
<dbReference type="SMART" id="SM00248">
    <property type="entry name" value="ANK"/>
    <property type="match status" value="5"/>
</dbReference>
<dbReference type="CTD" id="34969"/>
<dbReference type="Pfam" id="PF12796">
    <property type="entry name" value="Ank_2"/>
    <property type="match status" value="1"/>
</dbReference>
<dbReference type="PROSITE" id="PS50088">
    <property type="entry name" value="ANK_REPEAT"/>
    <property type="match status" value="3"/>
</dbReference>
<reference evidence="6" key="1">
    <citation type="submission" date="2025-08" db="UniProtKB">
        <authorList>
            <consortium name="RefSeq"/>
        </authorList>
    </citation>
    <scope>IDENTIFICATION</scope>
</reference>
<dbReference type="PRINTS" id="PR01415">
    <property type="entry name" value="ANKYRIN"/>
</dbReference>
<feature type="compositionally biased region" description="Acidic residues" evidence="4">
    <location>
        <begin position="316"/>
        <end position="335"/>
    </location>
</feature>